<proteinExistence type="predicted"/>
<sequence length="119" mass="13516">MGTVSYAAYNSTILMAFLLALSRFDMLYNLMSVHTNKTLYMVLVIAVYCFGAFELALHTLPGNSIITDMTKLDFQMSPTHILILQIETICKLCIVGLYALLYGACAFCFTKEFRYNYFT</sequence>
<organism evidence="2 3">
    <name type="scientific">Ditylenchus dipsaci</name>
    <dbReference type="NCBI Taxonomy" id="166011"/>
    <lineage>
        <taxon>Eukaryota</taxon>
        <taxon>Metazoa</taxon>
        <taxon>Ecdysozoa</taxon>
        <taxon>Nematoda</taxon>
        <taxon>Chromadorea</taxon>
        <taxon>Rhabditida</taxon>
        <taxon>Tylenchina</taxon>
        <taxon>Tylenchomorpha</taxon>
        <taxon>Sphaerularioidea</taxon>
        <taxon>Anguinidae</taxon>
        <taxon>Anguininae</taxon>
        <taxon>Ditylenchus</taxon>
    </lineage>
</organism>
<feature type="transmembrane region" description="Helical" evidence="1">
    <location>
        <begin position="6"/>
        <end position="26"/>
    </location>
</feature>
<evidence type="ECO:0000256" key="1">
    <source>
        <dbReference type="SAM" id="Phobius"/>
    </source>
</evidence>
<name>A0A915DK54_9BILA</name>
<feature type="transmembrane region" description="Helical" evidence="1">
    <location>
        <begin position="38"/>
        <end position="60"/>
    </location>
</feature>
<feature type="transmembrane region" description="Helical" evidence="1">
    <location>
        <begin position="80"/>
        <end position="109"/>
    </location>
</feature>
<evidence type="ECO:0000313" key="2">
    <source>
        <dbReference type="Proteomes" id="UP000887574"/>
    </source>
</evidence>
<protein>
    <submittedName>
        <fullName evidence="3">Uncharacterized protein</fullName>
    </submittedName>
</protein>
<accession>A0A915DK54</accession>
<keyword evidence="2" id="KW-1185">Reference proteome</keyword>
<keyword evidence="1" id="KW-1133">Transmembrane helix</keyword>
<dbReference type="AlphaFoldDB" id="A0A915DK54"/>
<reference evidence="3" key="1">
    <citation type="submission" date="2022-11" db="UniProtKB">
        <authorList>
            <consortium name="WormBaseParasite"/>
        </authorList>
    </citation>
    <scope>IDENTIFICATION</scope>
</reference>
<keyword evidence="1" id="KW-0472">Membrane</keyword>
<dbReference type="Proteomes" id="UP000887574">
    <property type="component" value="Unplaced"/>
</dbReference>
<dbReference type="WBParaSite" id="jg20395">
    <property type="protein sequence ID" value="jg20395"/>
    <property type="gene ID" value="jg20395"/>
</dbReference>
<evidence type="ECO:0000313" key="3">
    <source>
        <dbReference type="WBParaSite" id="jg20395"/>
    </source>
</evidence>
<keyword evidence="1" id="KW-0812">Transmembrane</keyword>